<sequence>MIAADSSRCPVVILLPEIIATHIGTSSTFKAVIYAYFDEALESRWSSLTGIIDINDPKFLGSKNIPFPELVVNNVTFEDDGVYEIQVRINDGWCIGNNVTLDTIGGVPKVTFPSSEFTVPLLSKLEITATVHNISNIPLTTAIKWQKNMENINITDSRFIGSTEDLAAPKLVIDKVDLINDHGQFYRCVATNSEGSWTASAKIIVHEGFEFLESCNRSEQCNTEKHLTCRQSKCLCKNNYYHYNSTCFYRYDLREYLYIDTDTCKGTLRWNHSPNDQDLRIEHFILRRSVQNNRWVYEDTTVEIGGHQQLTFGGIPKIYWTKQLTPGARYNVTITAVSYGHLSSRDVWYGIKESKPYVDWIETDTGDKEGYSYLSFGQRDNLLRGDDKTSAVLKSPITIYAGDVLEGGFNFVRIGSNGVIGLGEEFNRFSIYDINSKQLEKRHIVCPFWSDLKDDVGYIYYQTYQRGVDAENDLFLGKASKIVNIQFADFPDFKASWLVKATWVNMTLFGAASKTITFQWLLITDGQSTFTVFNYIDVNLESIENRKITIGYQYEKTSVKNQYSNTKRAFKMSENPGNRGVNGFWIYKMTTGDPLNKNEKGCFDWYIKNKEGNIYIQLTSFHNPILCPCNGILLRFDPRYAVSRLDTINQVLCYATMIVGRNTECCYRMLGSMNNLGPLERSLPSAGTILQYNPFFERRLYTIEDFNAREACCIKTKQCNLFYEVRPIPLCYRRSPFNPALNFGDPHIVTLDGKNYTFNGYGEYTMLKISKDSIQFDLQARTDLATTANGTSINATIFSAFVALDQTGSKLQIEMSQDKRSKAHFECSTSESKTIS</sequence>
<dbReference type="InterPro" id="IPR051495">
    <property type="entry name" value="Epithelial_Barrier/Signaling"/>
</dbReference>
<evidence type="ECO:0000259" key="6">
    <source>
        <dbReference type="PROSITE" id="PS50835"/>
    </source>
</evidence>
<dbReference type="InterPro" id="IPR003886">
    <property type="entry name" value="NIDO_dom"/>
</dbReference>
<evidence type="ECO:0000256" key="3">
    <source>
        <dbReference type="ARBA" id="ARBA00022989"/>
    </source>
</evidence>
<dbReference type="PROSITE" id="PS50835">
    <property type="entry name" value="IG_LIKE"/>
    <property type="match status" value="1"/>
</dbReference>
<evidence type="ECO:0000259" key="7">
    <source>
        <dbReference type="PROSITE" id="PS50856"/>
    </source>
</evidence>
<dbReference type="Pfam" id="PF06119">
    <property type="entry name" value="NIDO"/>
    <property type="match status" value="1"/>
</dbReference>
<feature type="domain" description="AMOP" evidence="7">
    <location>
        <begin position="594"/>
        <end position="726"/>
    </location>
</feature>
<keyword evidence="5" id="KW-1015">Disulfide bond</keyword>
<dbReference type="Gene3D" id="2.60.40.10">
    <property type="entry name" value="Immunoglobulins"/>
    <property type="match status" value="1"/>
</dbReference>
<dbReference type="InterPro" id="IPR001846">
    <property type="entry name" value="VWF_type-D"/>
</dbReference>
<accession>A0A8W8N5C6</accession>
<organism evidence="9 10">
    <name type="scientific">Magallana gigas</name>
    <name type="common">Pacific oyster</name>
    <name type="synonym">Crassostrea gigas</name>
    <dbReference type="NCBI Taxonomy" id="29159"/>
    <lineage>
        <taxon>Eukaryota</taxon>
        <taxon>Metazoa</taxon>
        <taxon>Spiralia</taxon>
        <taxon>Lophotrochozoa</taxon>
        <taxon>Mollusca</taxon>
        <taxon>Bivalvia</taxon>
        <taxon>Autobranchia</taxon>
        <taxon>Pteriomorphia</taxon>
        <taxon>Ostreida</taxon>
        <taxon>Ostreoidea</taxon>
        <taxon>Ostreidae</taxon>
        <taxon>Magallana</taxon>
    </lineage>
</organism>
<keyword evidence="3" id="KW-1133">Transmembrane helix</keyword>
<keyword evidence="2" id="KW-0812">Transmembrane</keyword>
<evidence type="ECO:0000313" key="10">
    <source>
        <dbReference type="Proteomes" id="UP000005408"/>
    </source>
</evidence>
<evidence type="ECO:0000256" key="1">
    <source>
        <dbReference type="ARBA" id="ARBA00004370"/>
    </source>
</evidence>
<dbReference type="InterPro" id="IPR036179">
    <property type="entry name" value="Ig-like_dom_sf"/>
</dbReference>
<dbReference type="GO" id="GO:0007160">
    <property type="term" value="P:cell-matrix adhesion"/>
    <property type="evidence" value="ECO:0007669"/>
    <property type="project" value="InterPro"/>
</dbReference>
<dbReference type="PROSITE" id="PS50856">
    <property type="entry name" value="AMOP"/>
    <property type="match status" value="1"/>
</dbReference>
<dbReference type="PROSITE" id="PS51220">
    <property type="entry name" value="NIDO"/>
    <property type="match status" value="1"/>
</dbReference>
<dbReference type="InterPro" id="IPR013783">
    <property type="entry name" value="Ig-like_fold"/>
</dbReference>
<keyword evidence="10" id="KW-1185">Reference proteome</keyword>
<dbReference type="Pfam" id="PF00094">
    <property type="entry name" value="VWD"/>
    <property type="match status" value="1"/>
</dbReference>
<feature type="domain" description="NIDO" evidence="8">
    <location>
        <begin position="447"/>
        <end position="592"/>
    </location>
</feature>
<evidence type="ECO:0000313" key="9">
    <source>
        <dbReference type="EnsemblMetazoa" id="G4724.1:cds"/>
    </source>
</evidence>
<evidence type="ECO:0000256" key="2">
    <source>
        <dbReference type="ARBA" id="ARBA00022692"/>
    </source>
</evidence>
<dbReference type="SMART" id="SM00539">
    <property type="entry name" value="NIDO"/>
    <property type="match status" value="1"/>
</dbReference>
<dbReference type="InterPro" id="IPR005533">
    <property type="entry name" value="AMOP_dom"/>
</dbReference>
<evidence type="ECO:0008006" key="11">
    <source>
        <dbReference type="Google" id="ProtNLM"/>
    </source>
</evidence>
<comment type="subcellular location">
    <subcellularLocation>
        <location evidence="1">Membrane</location>
    </subcellularLocation>
</comment>
<dbReference type="EnsemblMetazoa" id="G4724.1">
    <property type="protein sequence ID" value="G4724.1:cds"/>
    <property type="gene ID" value="G4724"/>
</dbReference>
<feature type="domain" description="Ig-like" evidence="6">
    <location>
        <begin position="108"/>
        <end position="204"/>
    </location>
</feature>
<dbReference type="PANTHER" id="PTHR13802:SF52">
    <property type="entry name" value="MUCIN-4"/>
    <property type="match status" value="1"/>
</dbReference>
<dbReference type="AlphaFoldDB" id="A0A8W8N5C6"/>
<dbReference type="GO" id="GO:0016020">
    <property type="term" value="C:membrane"/>
    <property type="evidence" value="ECO:0007669"/>
    <property type="project" value="UniProtKB-SubCell"/>
</dbReference>
<dbReference type="PANTHER" id="PTHR13802">
    <property type="entry name" value="MUCIN 4-RELATED"/>
    <property type="match status" value="1"/>
</dbReference>
<keyword evidence="4" id="KW-0472">Membrane</keyword>
<evidence type="ECO:0000256" key="4">
    <source>
        <dbReference type="ARBA" id="ARBA00023136"/>
    </source>
</evidence>
<protein>
    <recommendedName>
        <fullName evidence="11">Ig-like domain-containing protein</fullName>
    </recommendedName>
</protein>
<dbReference type="InterPro" id="IPR007110">
    <property type="entry name" value="Ig-like_dom"/>
</dbReference>
<proteinExistence type="predicted"/>
<name>A0A8W8N5C6_MAGGI</name>
<evidence type="ECO:0000259" key="8">
    <source>
        <dbReference type="PROSITE" id="PS51220"/>
    </source>
</evidence>
<evidence type="ECO:0000256" key="5">
    <source>
        <dbReference type="ARBA" id="ARBA00023157"/>
    </source>
</evidence>
<dbReference type="Proteomes" id="UP000005408">
    <property type="component" value="Unassembled WGS sequence"/>
</dbReference>
<reference evidence="9" key="1">
    <citation type="submission" date="2022-08" db="UniProtKB">
        <authorList>
            <consortium name="EnsemblMetazoa"/>
        </authorList>
    </citation>
    <scope>IDENTIFICATION</scope>
    <source>
        <strain evidence="9">05x7-T-G4-1.051#20</strain>
    </source>
</reference>
<dbReference type="SUPFAM" id="SSF48726">
    <property type="entry name" value="Immunoglobulin"/>
    <property type="match status" value="1"/>
</dbReference>